<feature type="coiled-coil region" evidence="3">
    <location>
        <begin position="492"/>
        <end position="563"/>
    </location>
</feature>
<feature type="domain" description="Integrase catalytic" evidence="5">
    <location>
        <begin position="950"/>
        <end position="1121"/>
    </location>
</feature>
<feature type="compositionally biased region" description="Low complexity" evidence="4">
    <location>
        <begin position="1208"/>
        <end position="1223"/>
    </location>
</feature>
<dbReference type="InterPro" id="IPR043502">
    <property type="entry name" value="DNA/RNA_pol_sf"/>
</dbReference>
<dbReference type="CDD" id="cd09272">
    <property type="entry name" value="RNase_HI_RT_Ty1"/>
    <property type="match status" value="1"/>
</dbReference>
<dbReference type="EMBL" id="BKCJ010000962">
    <property type="protein sequence ID" value="GEU37711.1"/>
    <property type="molecule type" value="Genomic_DNA"/>
</dbReference>
<dbReference type="InterPro" id="IPR036397">
    <property type="entry name" value="RNaseH_sf"/>
</dbReference>
<dbReference type="GO" id="GO:0003676">
    <property type="term" value="F:nucleic acid binding"/>
    <property type="evidence" value="ECO:0007669"/>
    <property type="project" value="InterPro"/>
</dbReference>
<dbReference type="PROSITE" id="PS50994">
    <property type="entry name" value="INTEGRASE"/>
    <property type="match status" value="1"/>
</dbReference>
<name>A0A6L2JL04_TANCI</name>
<feature type="coiled-coil region" evidence="3">
    <location>
        <begin position="268"/>
        <end position="295"/>
    </location>
</feature>
<protein>
    <recommendedName>
        <fullName evidence="5">Integrase catalytic domain-containing protein</fullName>
    </recommendedName>
</protein>
<dbReference type="GO" id="GO:0015074">
    <property type="term" value="P:DNA integration"/>
    <property type="evidence" value="ECO:0007669"/>
    <property type="project" value="InterPro"/>
</dbReference>
<accession>A0A6L2JL04</accession>
<evidence type="ECO:0000256" key="1">
    <source>
        <dbReference type="ARBA" id="ARBA00022723"/>
    </source>
</evidence>
<evidence type="ECO:0000313" key="6">
    <source>
        <dbReference type="EMBL" id="GEU37711.1"/>
    </source>
</evidence>
<dbReference type="InterPro" id="IPR057670">
    <property type="entry name" value="SH3_retrovirus"/>
</dbReference>
<dbReference type="GO" id="GO:0046872">
    <property type="term" value="F:metal ion binding"/>
    <property type="evidence" value="ECO:0007669"/>
    <property type="project" value="UniProtKB-KW"/>
</dbReference>
<feature type="region of interest" description="Disordered" evidence="4">
    <location>
        <begin position="1208"/>
        <end position="1231"/>
    </location>
</feature>
<dbReference type="Pfam" id="PF07727">
    <property type="entry name" value="RVT_2"/>
    <property type="match status" value="1"/>
</dbReference>
<keyword evidence="3" id="KW-0175">Coiled coil</keyword>
<keyword evidence="2" id="KW-0378">Hydrolase</keyword>
<dbReference type="InterPro" id="IPR039537">
    <property type="entry name" value="Retrotran_Ty1/copia-like"/>
</dbReference>
<dbReference type="Pfam" id="PF25597">
    <property type="entry name" value="SH3_retrovirus"/>
    <property type="match status" value="1"/>
</dbReference>
<reference evidence="6" key="1">
    <citation type="journal article" date="2019" name="Sci. Rep.">
        <title>Draft genome of Tanacetum cinerariifolium, the natural source of mosquito coil.</title>
        <authorList>
            <person name="Yamashiro T."/>
            <person name="Shiraishi A."/>
            <person name="Satake H."/>
            <person name="Nakayama K."/>
        </authorList>
    </citation>
    <scope>NUCLEOTIDE SEQUENCE</scope>
</reference>
<gene>
    <name evidence="6" type="ORF">Tci_009689</name>
</gene>
<evidence type="ECO:0000256" key="3">
    <source>
        <dbReference type="SAM" id="Coils"/>
    </source>
</evidence>
<dbReference type="PANTHER" id="PTHR42648">
    <property type="entry name" value="TRANSPOSASE, PUTATIVE-RELATED"/>
    <property type="match status" value="1"/>
</dbReference>
<organism evidence="6">
    <name type="scientific">Tanacetum cinerariifolium</name>
    <name type="common">Dalmatian daisy</name>
    <name type="synonym">Chrysanthemum cinerariifolium</name>
    <dbReference type="NCBI Taxonomy" id="118510"/>
    <lineage>
        <taxon>Eukaryota</taxon>
        <taxon>Viridiplantae</taxon>
        <taxon>Streptophyta</taxon>
        <taxon>Embryophyta</taxon>
        <taxon>Tracheophyta</taxon>
        <taxon>Spermatophyta</taxon>
        <taxon>Magnoliopsida</taxon>
        <taxon>eudicotyledons</taxon>
        <taxon>Gunneridae</taxon>
        <taxon>Pentapetalae</taxon>
        <taxon>asterids</taxon>
        <taxon>campanulids</taxon>
        <taxon>Asterales</taxon>
        <taxon>Asteraceae</taxon>
        <taxon>Asteroideae</taxon>
        <taxon>Anthemideae</taxon>
        <taxon>Anthemidinae</taxon>
        <taxon>Tanacetum</taxon>
    </lineage>
</organism>
<dbReference type="InterPro" id="IPR025724">
    <property type="entry name" value="GAG-pre-integrase_dom"/>
</dbReference>
<comment type="caution">
    <text evidence="6">The sequence shown here is derived from an EMBL/GenBank/DDBJ whole genome shotgun (WGS) entry which is preliminary data.</text>
</comment>
<dbReference type="Gene3D" id="3.30.420.10">
    <property type="entry name" value="Ribonuclease H-like superfamily/Ribonuclease H"/>
    <property type="match status" value="1"/>
</dbReference>
<dbReference type="Pfam" id="PF13976">
    <property type="entry name" value="gag_pre-integrs"/>
    <property type="match status" value="1"/>
</dbReference>
<dbReference type="SUPFAM" id="SSF56672">
    <property type="entry name" value="DNA/RNA polymerases"/>
    <property type="match status" value="1"/>
</dbReference>
<keyword evidence="1" id="KW-0479">Metal-binding</keyword>
<sequence length="1808" mass="209127">MENYKNVSQDILDQLNAEAESVQIILTGIDNDIYSTVDACPNACKMWKAVERLKQGESINLQDLETNLYWEFGKFTSRDVESLESYYLRFYKMMNELDNSSRINRGTGYDNQRIGNVVRARETVAYHKEKMLLCKQEEAGFQLNAEHANWRDDNDDEPKDQELEAHYMYMAQIQEIDQNDDDNDLNNERGLLASLIEKLKCEIDDSKNRNKFLETSNKVLVDKLKDLKKFQAELNRRNDVKYASKVKIDCAKAKGDLISYKMESQKSFNTYTQKINDLNQTILEMKKELSAHQETIFILSQAKEAQIKLYKTREDKEIDKVIALENKFKVLDNIVYKTSQSVQTMNMLNRNCKTSFAKPEFLKKAQRANPCLYDIERSKMSHTPVNNENSKESFNKQTTLLEKRLDESIPYDQKCKSSKELFKIKRSVATIFDGEERCKQTIAKRTYFCHINPFIQNTIEANFCLEIRRINADLEKFHVCLKEEMVADLRYFKSLEFEVDSLKSQLETQKTQFLNEIDRLSREYYYANHMNAILGVYTELDEVTNLQCDYLEILDKYECLEKELSKSKMMSKSFEALQKHAINLKNLIYNNVKKRLKNDKSFKENQSKEFLKEREQYFEIQYLKAQLQEKGIAISESKKLIEKLKGNSVDTKFEKSSVIHQPNAFKSQIPSILGKPTIFSDSLERKDFSKSKSVTKNNVSNDFSKSVTTQILPPNKKSILKNTNVLAPGMTKMPMAVPISTREPKRIVIQSVAKPLRRTIALESTNQKPRNTTRKLYEHVSKACSWWYPKFTPPEYKWKPKSQTRNANPKLIEIILFIVTSGCSKHMTRNLKLLTNFVEKFLDLEVAFQKSTCYIHDLKGNDLLTGSRRTDLYSITLQDTSYPNPICLMAKATSSQAWLWHRHLSHLNFDTINLLLKNDIVIGLPKLKFVKDHLCSSCELGKAKQKSFQIKTTPSSKRRLHLLHMDLCGPMRVESINGRKYVLIIVDDYSRYTWTYFLRSKDETPKVLIDFLRLVQRGLHAQVRIIRTDKGTEFLNKTLYAYFASEGILHQTSVSRTLEQNGVVKRRNRTLVEAARTMLSAAKVPLFFWAEAIATICFTQNRSLVIPQHEKTPYHIINDRKPSVKFFYISGSLCYIVRDGENLDKIKETIDACIFVGYSTQSRVYRVFNKRTRVIVETIHVNFDELPHMASDHSSAETTVDAPNQCQQQNTTPLNTQTTPEPTCQVPTQAPTVTSTENINQAEMVEENAEVEDDGFINIFCTLVQDRGETSSRHVDSSNMHTFYQRHPSEHRWTKDHPLEQVIGNPSQSVRTRRQLESDGEMCMFALTVSRTELKNIKEAMADSAWIEAMHEELHQFDRLDKIPSFETNLVLWLRDMLKRKELFEESFAPVARLEAVRLFIAYAAHKSFTVYQMDVKTTFLYGPLKEEVYVNQPDGFVDPYHPDKVYRLKKALSGLKQAPRAWYDELSNFLVSKGFFKGSIDLTLFITKHRGDILLVQIYVDAIIFGSTNPKLSKQFEKLMHGKFKMSMTWELKFFLGIQINQSPHGNFINQVKYAQEILIKHGMTSCDSVGTSMAMKHLDADLSGTPVDQTKYQSMVGALMYLTASRPDIMHATCYCARYQAKPTEKHLTAVKRIFRYLKDTIHMGFWYPKDTGFELTAFSDSDHVGCLDSRKSTSGGIQFIGGDKLISWSSKKQDCTLMSSAEAEYVSLFACCAQVLWMRTQLTDYGFHFDKIPMYYDSKAAIAISCNPVQHSRTKHIDVRYHFIKKNVEKGIIELFFIGTEYQLADMFIKPYSKIGLSISSDDLV</sequence>
<dbReference type="InterPro" id="IPR012337">
    <property type="entry name" value="RNaseH-like_sf"/>
</dbReference>
<dbReference type="InterPro" id="IPR013103">
    <property type="entry name" value="RVT_2"/>
</dbReference>
<evidence type="ECO:0000256" key="4">
    <source>
        <dbReference type="SAM" id="MobiDB-lite"/>
    </source>
</evidence>
<dbReference type="Pfam" id="PF00665">
    <property type="entry name" value="rve"/>
    <property type="match status" value="1"/>
</dbReference>
<dbReference type="GO" id="GO:0016787">
    <property type="term" value="F:hydrolase activity"/>
    <property type="evidence" value="ECO:0007669"/>
    <property type="project" value="UniProtKB-KW"/>
</dbReference>
<evidence type="ECO:0000259" key="5">
    <source>
        <dbReference type="PROSITE" id="PS50994"/>
    </source>
</evidence>
<dbReference type="PANTHER" id="PTHR42648:SF18">
    <property type="entry name" value="RETROTRANSPOSON, UNCLASSIFIED-LIKE PROTEIN"/>
    <property type="match status" value="1"/>
</dbReference>
<dbReference type="InterPro" id="IPR001584">
    <property type="entry name" value="Integrase_cat-core"/>
</dbReference>
<proteinExistence type="predicted"/>
<dbReference type="SUPFAM" id="SSF53098">
    <property type="entry name" value="Ribonuclease H-like"/>
    <property type="match status" value="1"/>
</dbReference>
<evidence type="ECO:0000256" key="2">
    <source>
        <dbReference type="ARBA" id="ARBA00022801"/>
    </source>
</evidence>